<evidence type="ECO:0000313" key="2">
    <source>
        <dbReference type="Proteomes" id="UP000663193"/>
    </source>
</evidence>
<name>A0A7U2F2L0_PHANO</name>
<dbReference type="Proteomes" id="UP000663193">
    <property type="component" value="Chromosome 7"/>
</dbReference>
<sequence>MSTASACKNKKVVDMVEEPRSFYACCRPAWSQGKSSSTTSVCAITTAHPGVRLLIRNIRAGI</sequence>
<evidence type="ECO:0000313" key="1">
    <source>
        <dbReference type="EMBL" id="QRC97601.1"/>
    </source>
</evidence>
<dbReference type="VEuPathDB" id="FungiDB:JI435_410780"/>
<organism evidence="1 2">
    <name type="scientific">Phaeosphaeria nodorum (strain SN15 / ATCC MYA-4574 / FGSC 10173)</name>
    <name type="common">Glume blotch fungus</name>
    <name type="synonym">Parastagonospora nodorum</name>
    <dbReference type="NCBI Taxonomy" id="321614"/>
    <lineage>
        <taxon>Eukaryota</taxon>
        <taxon>Fungi</taxon>
        <taxon>Dikarya</taxon>
        <taxon>Ascomycota</taxon>
        <taxon>Pezizomycotina</taxon>
        <taxon>Dothideomycetes</taxon>
        <taxon>Pleosporomycetidae</taxon>
        <taxon>Pleosporales</taxon>
        <taxon>Pleosporineae</taxon>
        <taxon>Phaeosphaeriaceae</taxon>
        <taxon>Parastagonospora</taxon>
    </lineage>
</organism>
<gene>
    <name evidence="1" type="ORF">JI435_410780</name>
</gene>
<accession>A0A7U2F2L0</accession>
<dbReference type="EMBL" id="CP069029">
    <property type="protein sequence ID" value="QRC97601.1"/>
    <property type="molecule type" value="Genomic_DNA"/>
</dbReference>
<proteinExistence type="predicted"/>
<dbReference type="AlphaFoldDB" id="A0A7U2F2L0"/>
<keyword evidence="2" id="KW-1185">Reference proteome</keyword>
<reference evidence="2" key="1">
    <citation type="journal article" date="2021" name="BMC Genomics">
        <title>Chromosome-level genome assembly and manually-curated proteome of model necrotroph Parastagonospora nodorum Sn15 reveals a genome-wide trove of candidate effector homologs, and redundancy of virulence-related functions within an accessory chromosome.</title>
        <authorList>
            <person name="Bertazzoni S."/>
            <person name="Jones D.A.B."/>
            <person name="Phan H.T."/>
            <person name="Tan K.-C."/>
            <person name="Hane J.K."/>
        </authorList>
    </citation>
    <scope>NUCLEOTIDE SEQUENCE [LARGE SCALE GENOMIC DNA]</scope>
    <source>
        <strain evidence="2">SN15 / ATCC MYA-4574 / FGSC 10173)</strain>
    </source>
</reference>
<protein>
    <submittedName>
        <fullName evidence="1">Uncharacterized protein</fullName>
    </submittedName>
</protein>